<dbReference type="PANTHER" id="PTHR34980:SF2">
    <property type="entry name" value="INNER MEMBRANE PROTEIN YHAH-RELATED"/>
    <property type="match status" value="1"/>
</dbReference>
<reference evidence="3 4" key="1">
    <citation type="submission" date="2019-09" db="EMBL/GenBank/DDBJ databases">
        <title>FDA dAtabase for Regulatory Grade micrObial Sequences (FDA-ARGOS): Supporting development and validation of Infectious Disease Dx tests.</title>
        <authorList>
            <person name="Sciortino C."/>
            <person name="Tallon L."/>
            <person name="Sadzewicz L."/>
            <person name="Vavikolanu K."/>
            <person name="Mehta A."/>
            <person name="Aluvathingal J."/>
            <person name="Nadendla S."/>
            <person name="Nandy P."/>
            <person name="Geyer C."/>
            <person name="Yan Y."/>
            <person name="Sichtig H."/>
        </authorList>
    </citation>
    <scope>NUCLEOTIDE SEQUENCE [LARGE SCALE GENOMIC DNA]</scope>
    <source>
        <strain evidence="3 4">FDAARGOS_661</strain>
    </source>
</reference>
<evidence type="ECO:0000256" key="1">
    <source>
        <dbReference type="SAM" id="Phobius"/>
    </source>
</evidence>
<evidence type="ECO:0000313" key="4">
    <source>
        <dbReference type="Proteomes" id="UP000509636"/>
    </source>
</evidence>
<feature type="transmembrane region" description="Helical" evidence="1">
    <location>
        <begin position="87"/>
        <end position="105"/>
    </location>
</feature>
<feature type="transmembrane region" description="Helical" evidence="1">
    <location>
        <begin position="58"/>
        <end position="75"/>
    </location>
</feature>
<keyword evidence="1" id="KW-0812">Transmembrane</keyword>
<dbReference type="GO" id="GO:0005886">
    <property type="term" value="C:plasma membrane"/>
    <property type="evidence" value="ECO:0007669"/>
    <property type="project" value="TreeGrafter"/>
</dbReference>
<dbReference type="InterPro" id="IPR008523">
    <property type="entry name" value="DUF805"/>
</dbReference>
<dbReference type="Proteomes" id="UP000509636">
    <property type="component" value="Chromosome"/>
</dbReference>
<evidence type="ECO:0000313" key="3">
    <source>
        <dbReference type="EMBL" id="QKQ29070.1"/>
    </source>
</evidence>
<feature type="transmembrane region" description="Helical" evidence="1">
    <location>
        <begin position="24"/>
        <end position="46"/>
    </location>
</feature>
<organism evidence="3 4">
    <name type="scientific">Staphylococcus hominis</name>
    <dbReference type="NCBI Taxonomy" id="1290"/>
    <lineage>
        <taxon>Bacteria</taxon>
        <taxon>Bacillati</taxon>
        <taxon>Bacillota</taxon>
        <taxon>Bacilli</taxon>
        <taxon>Bacillales</taxon>
        <taxon>Staphylococcaceae</taxon>
        <taxon>Staphylococcus</taxon>
    </lineage>
</organism>
<protein>
    <submittedName>
        <fullName evidence="3">DUF805 domain-containing protein</fullName>
    </submittedName>
</protein>
<evidence type="ECO:0000313" key="5">
    <source>
        <dbReference type="Proteomes" id="UP000665944"/>
    </source>
</evidence>
<sequence>MIEAFKLFWQNYFNIKSRTRRRHYWFAILANCIILVIMSLLFNIITLGLNGGHTFFDIVYEIIDIIIFIGTFTMTVRRLHDTGHTMVLPLIILIFTSIRKISSIVDRTYGISIDGFFNGMIALELGIMVAAMSLVLLIILVITFAFTIKDSDEGTNKYGPNPKIATV</sequence>
<dbReference type="RefSeq" id="WP_017176037.1">
    <property type="nucleotide sequence ID" value="NZ_CABMJU010000038.1"/>
</dbReference>
<keyword evidence="5" id="KW-1185">Reference proteome</keyword>
<dbReference type="PANTHER" id="PTHR34980">
    <property type="entry name" value="INNER MEMBRANE PROTEIN-RELATED-RELATED"/>
    <property type="match status" value="1"/>
</dbReference>
<dbReference type="AlphaFoldDB" id="A0A6N0I368"/>
<evidence type="ECO:0000313" key="2">
    <source>
        <dbReference type="EMBL" id="MCM5671980.1"/>
    </source>
</evidence>
<dbReference type="Proteomes" id="UP000665944">
    <property type="component" value="Unassembled WGS sequence"/>
</dbReference>
<keyword evidence="1" id="KW-0472">Membrane</keyword>
<gene>
    <name evidence="3" type="ORF">FOB69_07005</name>
    <name evidence="2" type="ORF">J7T32_004250</name>
</gene>
<name>A0A6N0I368_STAHO</name>
<proteinExistence type="predicted"/>
<dbReference type="Pfam" id="PF05656">
    <property type="entry name" value="DUF805"/>
    <property type="match status" value="1"/>
</dbReference>
<accession>A0A6N0I368</accession>
<reference evidence="2 5" key="2">
    <citation type="submission" date="2022-06" db="EMBL/GenBank/DDBJ databases">
        <title>Staphylococcus hominis ShoR14 genome sequence.</title>
        <authorList>
            <person name="Yeo C.C."/>
            <person name="Chew C.H."/>
            <person name="Che Hamzah A.M."/>
            <person name="Al-Trad E.I."/>
        </authorList>
    </citation>
    <scope>NUCLEOTIDE SEQUENCE [LARGE SCALE GENOMIC DNA]</scope>
    <source>
        <strain evidence="2 5">ShoR14</strain>
    </source>
</reference>
<feature type="transmembrane region" description="Helical" evidence="1">
    <location>
        <begin position="125"/>
        <end position="148"/>
    </location>
</feature>
<dbReference type="EMBL" id="JAGHKT020000004">
    <property type="protein sequence ID" value="MCM5671980.1"/>
    <property type="molecule type" value="Genomic_DNA"/>
</dbReference>
<keyword evidence="1" id="KW-1133">Transmembrane helix</keyword>
<dbReference type="EMBL" id="CP054550">
    <property type="protein sequence ID" value="QKQ29070.1"/>
    <property type="molecule type" value="Genomic_DNA"/>
</dbReference>